<accession>A0A3R9Y9B5</accession>
<proteinExistence type="predicted"/>
<organism evidence="1 2">
    <name type="scientific">Aquibium carbonis</name>
    <dbReference type="NCBI Taxonomy" id="2495581"/>
    <lineage>
        <taxon>Bacteria</taxon>
        <taxon>Pseudomonadati</taxon>
        <taxon>Pseudomonadota</taxon>
        <taxon>Alphaproteobacteria</taxon>
        <taxon>Hyphomicrobiales</taxon>
        <taxon>Phyllobacteriaceae</taxon>
        <taxon>Aquibium</taxon>
    </lineage>
</organism>
<keyword evidence="2" id="KW-1185">Reference proteome</keyword>
<comment type="caution">
    <text evidence="1">The sequence shown here is derived from an EMBL/GenBank/DDBJ whole genome shotgun (WGS) entry which is preliminary data.</text>
</comment>
<evidence type="ECO:0000313" key="1">
    <source>
        <dbReference type="EMBL" id="RST87050.1"/>
    </source>
</evidence>
<dbReference type="Proteomes" id="UP000278398">
    <property type="component" value="Unassembled WGS sequence"/>
</dbReference>
<protein>
    <submittedName>
        <fullName evidence="1">Uncharacterized protein</fullName>
    </submittedName>
</protein>
<dbReference type="RefSeq" id="WP_126698790.1">
    <property type="nucleotide sequence ID" value="NZ_RWKW01000026.1"/>
</dbReference>
<evidence type="ECO:0000313" key="2">
    <source>
        <dbReference type="Proteomes" id="UP000278398"/>
    </source>
</evidence>
<gene>
    <name evidence="1" type="ORF">EJC49_07205</name>
</gene>
<dbReference type="EMBL" id="RWKW01000026">
    <property type="protein sequence ID" value="RST87050.1"/>
    <property type="molecule type" value="Genomic_DNA"/>
</dbReference>
<reference evidence="1 2" key="1">
    <citation type="submission" date="2018-12" db="EMBL/GenBank/DDBJ databases">
        <title>Mesorhizobium carbonis sp. nov., isolated from coal mine water.</title>
        <authorList>
            <person name="Xin W."/>
            <person name="Xu Z."/>
            <person name="Xiang F."/>
            <person name="Zhang J."/>
            <person name="Xi L."/>
            <person name="Liu J."/>
        </authorList>
    </citation>
    <scope>NUCLEOTIDE SEQUENCE [LARGE SCALE GENOMIC DNA]</scope>
    <source>
        <strain evidence="1 2">B2.3</strain>
    </source>
</reference>
<sequence length="222" mass="25040">MYKSVAAFGFISLLSLGLTWASVNSMLKHKYGGIFKEIEIAQSNLNAIRAEVEGWNIDSVNGASDRVRNFAGQIVNAHLHFAKESLDAIPDAILPIDTLSNTSKAELKTLYVTVYSNYNIFNTYQRYNNDIKDSLRTAALESESRLSENEILRRIGTIRAYSNFIEASSTRISVRGKSLVSTIDRNSDPFDILDRKAELSIEMSRHDIIMSYLILLLKQSRH</sequence>
<dbReference type="AlphaFoldDB" id="A0A3R9Y9B5"/>
<name>A0A3R9Y9B5_9HYPH</name>